<evidence type="ECO:0000259" key="2">
    <source>
        <dbReference type="Pfam" id="PF03869"/>
    </source>
</evidence>
<keyword evidence="1" id="KW-0175">Coiled coil</keyword>
<dbReference type="Gene3D" id="1.10.1220.10">
    <property type="entry name" value="Met repressor-like"/>
    <property type="match status" value="1"/>
</dbReference>
<organism evidence="3">
    <name type="scientific">Castellaniella ginsengisoli</name>
    <dbReference type="NCBI Taxonomy" id="546114"/>
    <lineage>
        <taxon>Bacteria</taxon>
        <taxon>Pseudomonadati</taxon>
        <taxon>Pseudomonadota</taxon>
        <taxon>Betaproteobacteria</taxon>
        <taxon>Burkholderiales</taxon>
        <taxon>Alcaligenaceae</taxon>
        <taxon>Castellaniella</taxon>
    </lineage>
</organism>
<evidence type="ECO:0000256" key="1">
    <source>
        <dbReference type="SAM" id="Coils"/>
    </source>
</evidence>
<dbReference type="SUPFAM" id="SSF47598">
    <property type="entry name" value="Ribbon-helix-helix"/>
    <property type="match status" value="1"/>
</dbReference>
<feature type="coiled-coil region" evidence="1">
    <location>
        <begin position="115"/>
        <end position="170"/>
    </location>
</feature>
<protein>
    <submittedName>
        <fullName evidence="3">Arc family DNA-binding protein</fullName>
    </submittedName>
</protein>
<dbReference type="Pfam" id="PF03869">
    <property type="entry name" value="Arc"/>
    <property type="match status" value="1"/>
</dbReference>
<dbReference type="GO" id="GO:0006355">
    <property type="term" value="P:regulation of DNA-templated transcription"/>
    <property type="evidence" value="ECO:0007669"/>
    <property type="project" value="InterPro"/>
</dbReference>
<accession>A0AB39D6I2</accession>
<keyword evidence="3" id="KW-0238">DNA-binding</keyword>
<gene>
    <name evidence="3" type="ORF">ABRZ09_11980</name>
</gene>
<sequence>MARNDPQVNFRMPQELRDKLESAAKANSRTLTAEIVARLQDSFEQQETRAHSLAPTRDITDGPIGLGRRQLINRALAIDARIASLQSLLQGKRTERQIFLLSNPGADTEWFDAGISDTEKRISSSQAELERVRATLSNTFAINTNPGLDDQEKKRRRDSLLAELEKMEDEWMDSLFDKASQKLRADIKKRTTSRKK</sequence>
<evidence type="ECO:0000313" key="3">
    <source>
        <dbReference type="EMBL" id="XDJ49933.1"/>
    </source>
</evidence>
<dbReference type="AlphaFoldDB" id="A0AB39D6I2"/>
<name>A0AB39D6I2_9BURK</name>
<dbReference type="InterPro" id="IPR013321">
    <property type="entry name" value="Arc_rbn_hlx_hlx"/>
</dbReference>
<feature type="domain" description="Arc-like DNA binding" evidence="2">
    <location>
        <begin position="2"/>
        <end position="46"/>
    </location>
</feature>
<dbReference type="EMBL" id="CP158255">
    <property type="protein sequence ID" value="XDJ49933.1"/>
    <property type="molecule type" value="Genomic_DNA"/>
</dbReference>
<dbReference type="RefSeq" id="WP_368646843.1">
    <property type="nucleotide sequence ID" value="NZ_CP158255.1"/>
</dbReference>
<dbReference type="InterPro" id="IPR005569">
    <property type="entry name" value="Arc_DNA-bd_dom"/>
</dbReference>
<dbReference type="GO" id="GO:0003677">
    <property type="term" value="F:DNA binding"/>
    <property type="evidence" value="ECO:0007669"/>
    <property type="project" value="UniProtKB-KW"/>
</dbReference>
<proteinExistence type="predicted"/>
<dbReference type="InterPro" id="IPR010985">
    <property type="entry name" value="Ribbon_hlx_hlx"/>
</dbReference>
<reference evidence="3" key="1">
    <citation type="submission" date="2024-05" db="EMBL/GenBank/DDBJ databases">
        <authorList>
            <person name="Luo Y.-C."/>
            <person name="Nicholds J."/>
            <person name="Mortimer T."/>
            <person name="Maboni G."/>
        </authorList>
    </citation>
    <scope>NUCLEOTIDE SEQUENCE</scope>
    <source>
        <strain evidence="3">151108</strain>
    </source>
</reference>